<keyword evidence="1" id="KW-0812">Transmembrane</keyword>
<evidence type="ECO:0000256" key="1">
    <source>
        <dbReference type="SAM" id="Phobius"/>
    </source>
</evidence>
<dbReference type="AlphaFoldDB" id="A0A9P5Q3V1"/>
<dbReference type="EMBL" id="JADNRY010000014">
    <property type="protein sequence ID" value="KAF9074203.1"/>
    <property type="molecule type" value="Genomic_DNA"/>
</dbReference>
<dbReference type="Proteomes" id="UP000772434">
    <property type="component" value="Unassembled WGS sequence"/>
</dbReference>
<protein>
    <submittedName>
        <fullName evidence="2">Uncharacterized protein</fullName>
    </submittedName>
</protein>
<name>A0A9P5Q3V1_9AGAR</name>
<keyword evidence="3" id="KW-1185">Reference proteome</keyword>
<feature type="transmembrane region" description="Helical" evidence="1">
    <location>
        <begin position="83"/>
        <end position="103"/>
    </location>
</feature>
<keyword evidence="1" id="KW-0472">Membrane</keyword>
<reference evidence="2" key="1">
    <citation type="submission" date="2020-11" db="EMBL/GenBank/DDBJ databases">
        <authorList>
            <consortium name="DOE Joint Genome Institute"/>
            <person name="Ahrendt S."/>
            <person name="Riley R."/>
            <person name="Andreopoulos W."/>
            <person name="Labutti K."/>
            <person name="Pangilinan J."/>
            <person name="Ruiz-Duenas F.J."/>
            <person name="Barrasa J.M."/>
            <person name="Sanchez-Garcia M."/>
            <person name="Camarero S."/>
            <person name="Miyauchi S."/>
            <person name="Serrano A."/>
            <person name="Linde D."/>
            <person name="Babiker R."/>
            <person name="Drula E."/>
            <person name="Ayuso-Fernandez I."/>
            <person name="Pacheco R."/>
            <person name="Padilla G."/>
            <person name="Ferreira P."/>
            <person name="Barriuso J."/>
            <person name="Kellner H."/>
            <person name="Castanera R."/>
            <person name="Alfaro M."/>
            <person name="Ramirez L."/>
            <person name="Pisabarro A.G."/>
            <person name="Kuo A."/>
            <person name="Tritt A."/>
            <person name="Lipzen A."/>
            <person name="He G."/>
            <person name="Yan M."/>
            <person name="Ng V."/>
            <person name="Cullen D."/>
            <person name="Martin F."/>
            <person name="Rosso M.-N."/>
            <person name="Henrissat B."/>
            <person name="Hibbett D."/>
            <person name="Martinez A.T."/>
            <person name="Grigoriev I.V."/>
        </authorList>
    </citation>
    <scope>NUCLEOTIDE SEQUENCE</scope>
    <source>
        <strain evidence="2">AH 40177</strain>
    </source>
</reference>
<organism evidence="2 3">
    <name type="scientific">Rhodocollybia butyracea</name>
    <dbReference type="NCBI Taxonomy" id="206335"/>
    <lineage>
        <taxon>Eukaryota</taxon>
        <taxon>Fungi</taxon>
        <taxon>Dikarya</taxon>
        <taxon>Basidiomycota</taxon>
        <taxon>Agaricomycotina</taxon>
        <taxon>Agaricomycetes</taxon>
        <taxon>Agaricomycetidae</taxon>
        <taxon>Agaricales</taxon>
        <taxon>Marasmiineae</taxon>
        <taxon>Omphalotaceae</taxon>
        <taxon>Rhodocollybia</taxon>
    </lineage>
</organism>
<accession>A0A9P5Q3V1</accession>
<proteinExistence type="predicted"/>
<gene>
    <name evidence="2" type="ORF">BDP27DRAFT_223631</name>
</gene>
<keyword evidence="1" id="KW-1133">Transmembrane helix</keyword>
<comment type="caution">
    <text evidence="2">The sequence shown here is derived from an EMBL/GenBank/DDBJ whole genome shotgun (WGS) entry which is preliminary data.</text>
</comment>
<evidence type="ECO:0000313" key="2">
    <source>
        <dbReference type="EMBL" id="KAF9074203.1"/>
    </source>
</evidence>
<evidence type="ECO:0000313" key="3">
    <source>
        <dbReference type="Proteomes" id="UP000772434"/>
    </source>
</evidence>
<sequence length="330" mass="37236">MHHTEPHKKLEIPVVTVREPGLHSLPLRRLFLWNGPHKKQCKWKCSCSPAGPAPPHSNTNCWSTCVRCNSAPYGPSFSKMRSVPLLFIILIACSIFAVCPLPISTHAEPESTKVEFVLTFINGQTGHDKPGEFPSRFHGGFTNSLRFSGIFQGVHGIVKMKYIGRFEPENPNQEEWVYFKFYSKVAGALPAARECTELKPCFGWRARGRAFDGSGNLYRKTYVGISEGPLAYQGFKGIWGRPTVNLEQAERWDELLDILNKKFMKPLPLPLLSFPANHVHADRVPLNQHPTYGPHFTHDRYHISPYPLPRPLLLHPPIAPSPGSHLPTRL</sequence>